<name>C0QT31_PERMH</name>
<protein>
    <submittedName>
        <fullName evidence="1">Membrane or secreted protein</fullName>
    </submittedName>
</protein>
<proteinExistence type="predicted"/>
<dbReference type="EMBL" id="CP001230">
    <property type="protein sequence ID" value="ACO02967.1"/>
    <property type="molecule type" value="Genomic_DNA"/>
</dbReference>
<dbReference type="AlphaFoldDB" id="C0QT31"/>
<organism evidence="1 2">
    <name type="scientific">Persephonella marina (strain DSM 14350 / EX-H1)</name>
    <dbReference type="NCBI Taxonomy" id="123214"/>
    <lineage>
        <taxon>Bacteria</taxon>
        <taxon>Pseudomonadati</taxon>
        <taxon>Aquificota</taxon>
        <taxon>Aquificia</taxon>
        <taxon>Aquificales</taxon>
        <taxon>Hydrogenothermaceae</taxon>
        <taxon>Persephonella</taxon>
    </lineage>
</organism>
<dbReference type="STRING" id="123214.PERMA_0048"/>
<dbReference type="Proteomes" id="UP000001366">
    <property type="component" value="Chromosome"/>
</dbReference>
<evidence type="ECO:0000313" key="1">
    <source>
        <dbReference type="EMBL" id="ACO02967.1"/>
    </source>
</evidence>
<gene>
    <name evidence="1" type="ordered locus">PERMA_0048</name>
</gene>
<dbReference type="HOGENOM" id="CLU_2772288_0_0_0"/>
<keyword evidence="2" id="KW-1185">Reference proteome</keyword>
<evidence type="ECO:0000313" key="2">
    <source>
        <dbReference type="Proteomes" id="UP000001366"/>
    </source>
</evidence>
<dbReference type="PaxDb" id="123214-PERMA_0048"/>
<accession>C0QT31</accession>
<sequence>MQIMMMDPEIKKIMMKHMRECKKQVMKKMMGDQMVLKRMIRMLVMNKDTEKEILKENPDLKEEIKSMLK</sequence>
<reference evidence="1 2" key="1">
    <citation type="journal article" date="2009" name="J. Bacteriol.">
        <title>Complete and draft genome sequences of six members of the Aquificales.</title>
        <authorList>
            <person name="Reysenbach A.L."/>
            <person name="Hamamura N."/>
            <person name="Podar M."/>
            <person name="Griffiths E."/>
            <person name="Ferreira S."/>
            <person name="Hochstein R."/>
            <person name="Heidelberg J."/>
            <person name="Johnson J."/>
            <person name="Mead D."/>
            <person name="Pohorille A."/>
            <person name="Sarmiento M."/>
            <person name="Schweighofer K."/>
            <person name="Seshadri R."/>
            <person name="Voytek M.A."/>
        </authorList>
    </citation>
    <scope>NUCLEOTIDE SEQUENCE [LARGE SCALE GENOMIC DNA]</scope>
    <source>
        <strain evidence="2">DSM 14350 / EX-H1</strain>
    </source>
</reference>
<dbReference type="KEGG" id="pmx:PERMA_0048"/>